<dbReference type="EMBL" id="CAADFM010000019">
    <property type="protein sequence ID" value="VFK08645.1"/>
    <property type="molecule type" value="Genomic_DNA"/>
</dbReference>
<keyword evidence="3" id="KW-1133">Transmembrane helix</keyword>
<comment type="subcellular location">
    <subcellularLocation>
        <location evidence="1">Membrane</location>
        <topology evidence="1">Multi-pass membrane protein</topology>
    </subcellularLocation>
</comment>
<dbReference type="EMBL" id="CAADFP010000017">
    <property type="protein sequence ID" value="VFK24953.1"/>
    <property type="molecule type" value="Genomic_DNA"/>
</dbReference>
<evidence type="ECO:0000256" key="1">
    <source>
        <dbReference type="ARBA" id="ARBA00004141"/>
    </source>
</evidence>
<name>A0A450VV56_9GAMM</name>
<gene>
    <name evidence="5" type="ORF">BECKLPF1236A_GA0070988_1001911</name>
    <name evidence="6" type="ORF">BECKLPF1236C_GA0070990_1001711</name>
</gene>
<dbReference type="InterPro" id="IPR021147">
    <property type="entry name" value="DUF697"/>
</dbReference>
<evidence type="ECO:0000313" key="6">
    <source>
        <dbReference type="EMBL" id="VFK24953.1"/>
    </source>
</evidence>
<protein>
    <submittedName>
        <fullName evidence="5">Uncharacterized conserved protein, DUF697 family</fullName>
    </submittedName>
</protein>
<keyword evidence="2" id="KW-0812">Transmembrane</keyword>
<keyword evidence="4" id="KW-0472">Membrane</keyword>
<sequence length="190" mass="20305">MSIDMTASPDDFAETVENVNSQNEIERLKLDNEVEKIIRHHVAASSAIGLIPIPLFDMAALVPVQVNLIRKIAKAYGVPFMKNKVRTIVTSLIGAVLPTTLTPTIVASLSKAIPVVGQTASVLTMPVLAGAATHATGRVFVLHFESGGTFLNFNVEKAKERYAEMFKEGKEVAAEMKSDKNVASDAAAVG</sequence>
<reference evidence="5" key="1">
    <citation type="submission" date="2019-02" db="EMBL/GenBank/DDBJ databases">
        <authorList>
            <person name="Gruber-Vodicka R. H."/>
            <person name="Seah K. B. B."/>
        </authorList>
    </citation>
    <scope>NUCLEOTIDE SEQUENCE</scope>
    <source>
        <strain evidence="5">BECK_S312</strain>
        <strain evidence="6">BECK_S426</strain>
    </source>
</reference>
<evidence type="ECO:0000256" key="2">
    <source>
        <dbReference type="ARBA" id="ARBA00022692"/>
    </source>
</evidence>
<proteinExistence type="predicted"/>
<evidence type="ECO:0000313" key="5">
    <source>
        <dbReference type="EMBL" id="VFK08645.1"/>
    </source>
</evidence>
<dbReference type="GO" id="GO:0016020">
    <property type="term" value="C:membrane"/>
    <property type="evidence" value="ECO:0007669"/>
    <property type="project" value="UniProtKB-SubCell"/>
</dbReference>
<evidence type="ECO:0000256" key="4">
    <source>
        <dbReference type="ARBA" id="ARBA00023136"/>
    </source>
</evidence>
<dbReference type="AlphaFoldDB" id="A0A450VV56"/>
<organism evidence="5">
    <name type="scientific">Candidatus Kentrum sp. LPFa</name>
    <dbReference type="NCBI Taxonomy" id="2126335"/>
    <lineage>
        <taxon>Bacteria</taxon>
        <taxon>Pseudomonadati</taxon>
        <taxon>Pseudomonadota</taxon>
        <taxon>Gammaproteobacteria</taxon>
        <taxon>Candidatus Kentrum</taxon>
    </lineage>
</organism>
<dbReference type="Pfam" id="PF05128">
    <property type="entry name" value="DUF697"/>
    <property type="match status" value="1"/>
</dbReference>
<accession>A0A450VV56</accession>
<evidence type="ECO:0000256" key="3">
    <source>
        <dbReference type="ARBA" id="ARBA00022989"/>
    </source>
</evidence>